<dbReference type="EMBL" id="LJQG01000253">
    <property type="protein sequence ID" value="KPX15535.1"/>
    <property type="molecule type" value="Genomic_DNA"/>
</dbReference>
<proteinExistence type="predicted"/>
<evidence type="ECO:0000313" key="2">
    <source>
        <dbReference type="Proteomes" id="UP000050346"/>
    </source>
</evidence>
<comment type="caution">
    <text evidence="1">The sequence shown here is derived from an EMBL/GenBank/DDBJ whole genome shotgun (WGS) entry which is preliminary data.</text>
</comment>
<evidence type="ECO:0000313" key="1">
    <source>
        <dbReference type="EMBL" id="KPX15535.1"/>
    </source>
</evidence>
<name>A0A0N8RCR6_PSEA0</name>
<sequence length="38" mass="4107">MEPAHDLKNQYSFCYPGCTSGNRIFVAAGSTVCHGKTD</sequence>
<gene>
    <name evidence="1" type="ORF">ALO71_101284</name>
</gene>
<organism evidence="1 2">
    <name type="scientific">Pseudomonas amygdali pv. dendropanacis</name>
    <dbReference type="NCBI Taxonomy" id="235272"/>
    <lineage>
        <taxon>Bacteria</taxon>
        <taxon>Pseudomonadati</taxon>
        <taxon>Pseudomonadota</taxon>
        <taxon>Gammaproteobacteria</taxon>
        <taxon>Pseudomonadales</taxon>
        <taxon>Pseudomonadaceae</taxon>
        <taxon>Pseudomonas</taxon>
        <taxon>Pseudomonas amygdali</taxon>
    </lineage>
</organism>
<accession>A0A0N8RCR6</accession>
<dbReference type="Proteomes" id="UP000050346">
    <property type="component" value="Unassembled WGS sequence"/>
</dbReference>
<dbReference type="AlphaFoldDB" id="A0A0N8RCR6"/>
<reference evidence="1 2" key="1">
    <citation type="submission" date="2015-09" db="EMBL/GenBank/DDBJ databases">
        <title>Genome announcement of multiple Pseudomonas syringae strains.</title>
        <authorList>
            <person name="Thakur S."/>
            <person name="Wang P.W."/>
            <person name="Gong Y."/>
            <person name="Weir B.S."/>
            <person name="Guttman D.S."/>
        </authorList>
    </citation>
    <scope>NUCLEOTIDE SEQUENCE [LARGE SCALE GENOMIC DNA]</scope>
    <source>
        <strain evidence="1 2">ICMP9150</strain>
    </source>
</reference>
<protein>
    <submittedName>
        <fullName evidence="1">Uncharacterized protein</fullName>
    </submittedName>
</protein>